<dbReference type="InterPro" id="IPR006849">
    <property type="entry name" value="Elp1"/>
</dbReference>
<dbReference type="PANTHER" id="PTHR12747:SF0">
    <property type="entry name" value="ELONGATOR COMPLEX PROTEIN 1"/>
    <property type="match status" value="1"/>
</dbReference>
<dbReference type="RefSeq" id="XP_007769440.1">
    <property type="nucleotide sequence ID" value="XM_007771250.1"/>
</dbReference>
<dbReference type="Pfam" id="PF23936">
    <property type="entry name" value="HB_ELP1"/>
    <property type="match status" value="1"/>
</dbReference>
<dbReference type="Pfam" id="PF23925">
    <property type="entry name" value="A-sol_ELP1"/>
    <property type="match status" value="2"/>
</dbReference>
<dbReference type="InterPro" id="IPR056166">
    <property type="entry name" value="TPR_ELP1"/>
</dbReference>
<evidence type="ECO:0000256" key="1">
    <source>
        <dbReference type="ARBA" id="ARBA00005043"/>
    </source>
</evidence>
<dbReference type="OMA" id="WRESLYC"/>
<keyword evidence="4" id="KW-0819">tRNA processing</keyword>
<dbReference type="OrthoDB" id="40048at2759"/>
<comment type="pathway">
    <text evidence="1">tRNA modification; 5-methoxycarbonylmethyl-2-thiouridine-tRNA biosynthesis.</text>
</comment>
<evidence type="ECO:0000256" key="5">
    <source>
        <dbReference type="ARBA" id="ARBA00029535"/>
    </source>
</evidence>
<dbReference type="GO" id="GO:0005829">
    <property type="term" value="C:cytosol"/>
    <property type="evidence" value="ECO:0007669"/>
    <property type="project" value="TreeGrafter"/>
</dbReference>
<dbReference type="GeneID" id="19205448"/>
<dbReference type="EMBL" id="JH711579">
    <property type="protein sequence ID" value="EIW80500.1"/>
    <property type="molecule type" value="Genomic_DNA"/>
</dbReference>
<dbReference type="InterPro" id="IPR015943">
    <property type="entry name" value="WD40/YVTN_repeat-like_dom_sf"/>
</dbReference>
<feature type="domain" description="ELP1 TPR" evidence="10">
    <location>
        <begin position="935"/>
        <end position="1097"/>
    </location>
</feature>
<dbReference type="PIRSF" id="PIRSF017233">
    <property type="entry name" value="IKAP"/>
    <property type="match status" value="1"/>
</dbReference>
<evidence type="ECO:0000256" key="3">
    <source>
        <dbReference type="ARBA" id="ARBA00022490"/>
    </source>
</evidence>
<feature type="region of interest" description="Disordered" evidence="7">
    <location>
        <begin position="202"/>
        <end position="222"/>
    </location>
</feature>
<dbReference type="GO" id="GO:0033588">
    <property type="term" value="C:elongator holoenzyme complex"/>
    <property type="evidence" value="ECO:0007669"/>
    <property type="project" value="InterPro"/>
</dbReference>
<dbReference type="InterPro" id="IPR056164">
    <property type="entry name" value="Beta-prop_ELP1_1st"/>
</dbReference>
<keyword evidence="3 6" id="KW-0963">Cytoplasm</keyword>
<dbReference type="PANTHER" id="PTHR12747">
    <property type="entry name" value="ELONGATOR COMPLEX PROTEIN 1"/>
    <property type="match status" value="1"/>
</dbReference>
<proteinExistence type="inferred from homology"/>
<evidence type="ECO:0000313" key="14">
    <source>
        <dbReference type="Proteomes" id="UP000053558"/>
    </source>
</evidence>
<dbReference type="InterPro" id="IPR056167">
    <property type="entry name" value="A-sol_ELP1"/>
</dbReference>
<evidence type="ECO:0000259" key="11">
    <source>
        <dbReference type="Pfam" id="PF23925"/>
    </source>
</evidence>
<comment type="subcellular location">
    <subcellularLocation>
        <location evidence="6">Cytoplasm</location>
    </subcellularLocation>
    <subcellularLocation>
        <location evidence="6">Nucleus</location>
    </subcellularLocation>
</comment>
<dbReference type="UniPathway" id="UPA00988"/>
<dbReference type="InterPro" id="IPR011044">
    <property type="entry name" value="Quino_amine_DH_bsu"/>
</dbReference>
<feature type="domain" description="ELP1 three-helical bundle" evidence="12">
    <location>
        <begin position="1107"/>
        <end position="1278"/>
    </location>
</feature>
<keyword evidence="13" id="KW-0251">Elongation factor</keyword>
<accession>A0A5M3MNA4</accession>
<comment type="similarity">
    <text evidence="2 6">Belongs to the ELP1/IKA1 family.</text>
</comment>
<gene>
    <name evidence="13" type="ORF">CONPUDRAFT_166007</name>
</gene>
<feature type="domain" description="ELP1 first N-terminal beta-propeller" evidence="8">
    <location>
        <begin position="1"/>
        <end position="396"/>
    </location>
</feature>
<organism evidence="13 14">
    <name type="scientific">Coniophora puteana (strain RWD-64-598)</name>
    <name type="common">Brown rot fungus</name>
    <dbReference type="NCBI Taxonomy" id="741705"/>
    <lineage>
        <taxon>Eukaryota</taxon>
        <taxon>Fungi</taxon>
        <taxon>Dikarya</taxon>
        <taxon>Basidiomycota</taxon>
        <taxon>Agaricomycotina</taxon>
        <taxon>Agaricomycetes</taxon>
        <taxon>Agaricomycetidae</taxon>
        <taxon>Boletales</taxon>
        <taxon>Coniophorineae</taxon>
        <taxon>Coniophoraceae</taxon>
        <taxon>Coniophora</taxon>
    </lineage>
</organism>
<dbReference type="SUPFAM" id="SSF50969">
    <property type="entry name" value="YVTN repeat-like/Quinoprotein amine dehydrogenase"/>
    <property type="match status" value="1"/>
</dbReference>
<feature type="compositionally biased region" description="Basic and acidic residues" evidence="7">
    <location>
        <begin position="207"/>
        <end position="222"/>
    </location>
</feature>
<dbReference type="KEGG" id="cput:CONPUDRAFT_166007"/>
<dbReference type="Pfam" id="PF23878">
    <property type="entry name" value="TPR_ELP1"/>
    <property type="match status" value="1"/>
</dbReference>
<keyword evidence="13" id="KW-0648">Protein biosynthesis</keyword>
<dbReference type="GO" id="GO:0002926">
    <property type="term" value="P:tRNA wobble base 5-methoxycarbonylmethyl-2-thiouridinylation"/>
    <property type="evidence" value="ECO:0007669"/>
    <property type="project" value="TreeGrafter"/>
</dbReference>
<dbReference type="InterPro" id="IPR056169">
    <property type="entry name" value="HB_ELP1"/>
</dbReference>
<keyword evidence="6" id="KW-0539">Nucleus</keyword>
<name>A0A5M3MNA4_CONPW</name>
<evidence type="ECO:0000259" key="10">
    <source>
        <dbReference type="Pfam" id="PF23878"/>
    </source>
</evidence>
<feature type="domain" description="ELP1 alpha-solenoid" evidence="11">
    <location>
        <begin position="750"/>
        <end position="817"/>
    </location>
</feature>
<feature type="domain" description="ELP1 alpha-solenoid" evidence="11">
    <location>
        <begin position="821"/>
        <end position="928"/>
    </location>
</feature>
<comment type="caution">
    <text evidence="13">The sequence shown here is derived from an EMBL/GenBank/DDBJ whole genome shotgun (WGS) entry which is preliminary data.</text>
</comment>
<evidence type="ECO:0000259" key="8">
    <source>
        <dbReference type="Pfam" id="PF04762"/>
    </source>
</evidence>
<evidence type="ECO:0000259" key="9">
    <source>
        <dbReference type="Pfam" id="PF23797"/>
    </source>
</evidence>
<sequence>MRNLALVERHVSTISQHETSSDAQNQLASGISTFACDVDREVIYVASERVNNDGDGEVTIWKIEQGKSAAENSAEKLGKFEATASEHRLLVSLQYLAESSQLVLITRGGDIAVFNVDDEGCFSGGVDVQGSIEAGILAAEWSPNDSLLALVTGDDKLLLMTSTFDVLSEEPLDTSDFGEDAPINVGWGSKETQFHGSVGRAHLNQPESKDMGPDSRQLGDDTWPRISWRGDGAYFAVSALSRSMSEDGSGRKRVIRVYSHEARLQSTAEPISCLEANLSWRPDGSVIAATQNDITRSQRNAKVAKHDLIFFERNGLRHGEFSLRRELGPDREYKVKGLAWSSDSTVLAVWIEEKGGDIVQLWTTGNWHWYLKQEIRAPSNVEGSPGRFTGFTWHPEAAMSLVLTTFTVIIQHSYNWETFTSANEAGNVCVVDGVNLLLTPFRTQNVPPPMSSHQLSISSASPSETSGHTYTPVHVAVSHACDLLGAVWEDGHFAVWNLKTRIGPGKGPVMQPSLLYSGVVDGAGERWSARQILIASEPSQTAVAVLGSPPAGKDELVVCSVQASDEPFKLQLSDFHRTDLPEANGRLVPWHDGSTLVWQDPTGACYEVDPQTKSFTALCSFPQYCHWASYSTVSGRVLLVGLTTSGRLFVVSPQADSFPIATNANSFTIASGYVIYTTTAHEAYFAPLDGLMYALTSSESTLRNESNISEAEKWEKRRVERGSRIVTAVPSAMSLVLQMPRGNLETINPRPMVMAVVREDLDAGRWRKAFLACRKHRVDLTAFVEHDEAAFLEGVPAFVKGVEDVDFINLFLTSVGRSNLSSQTINTVCDAVRVELENQGLAKYINSILTAYVMKSPPEHEEGLSVLLRLREIDPSQVEDAVKYIIFLVDADRLFDTALGMYDFTLVLMIAQHAQKDPREFLPFLRELQTLPHFYQRFKVDDHLRRYEKALENLSAAGPDHRAEALAYVERYQLYDKALKIWEKTDMYKDVLNLYGEWLFDRREFHQAASVFTEAGDMRRAMVAHERALEWQELFDIAMREDLSTEELQEVAYRISDELIAKKRYADAARVLLDYADDVRQTIGTLVQGNHFSEARRVITMRKCPKLLEDVVHPSALDSRSQLGEDITEMRDQLRKQVSRLKELRVKKAEEPDAFYGTEDTNLHNVDVMTDVSMAPTAFTRYTVAPSAASKSSKKSSKTKRKMERKVGSGRKGTVDEEEYLLRSVTKLVSRFTAVQGEVSRLLPHLFQFSAEHRVEGLALQADAAAFQDELTRAIDEIWKRPEGDAETEDSWAARMQQKEKERQVDPLQRVSRPEIPGADWGLKLLK</sequence>
<dbReference type="GO" id="GO:0000049">
    <property type="term" value="F:tRNA binding"/>
    <property type="evidence" value="ECO:0007669"/>
    <property type="project" value="TreeGrafter"/>
</dbReference>
<evidence type="ECO:0000313" key="13">
    <source>
        <dbReference type="EMBL" id="EIW80500.1"/>
    </source>
</evidence>
<dbReference type="GO" id="GO:0003746">
    <property type="term" value="F:translation elongation factor activity"/>
    <property type="evidence" value="ECO:0007669"/>
    <property type="project" value="UniProtKB-KW"/>
</dbReference>
<reference evidence="14" key="1">
    <citation type="journal article" date="2012" name="Science">
        <title>The Paleozoic origin of enzymatic lignin decomposition reconstructed from 31 fungal genomes.</title>
        <authorList>
            <person name="Floudas D."/>
            <person name="Binder M."/>
            <person name="Riley R."/>
            <person name="Barry K."/>
            <person name="Blanchette R.A."/>
            <person name="Henrissat B."/>
            <person name="Martinez A.T."/>
            <person name="Otillar R."/>
            <person name="Spatafora J.W."/>
            <person name="Yadav J.S."/>
            <person name="Aerts A."/>
            <person name="Benoit I."/>
            <person name="Boyd A."/>
            <person name="Carlson A."/>
            <person name="Copeland A."/>
            <person name="Coutinho P.M."/>
            <person name="de Vries R.P."/>
            <person name="Ferreira P."/>
            <person name="Findley K."/>
            <person name="Foster B."/>
            <person name="Gaskell J."/>
            <person name="Glotzer D."/>
            <person name="Gorecki P."/>
            <person name="Heitman J."/>
            <person name="Hesse C."/>
            <person name="Hori C."/>
            <person name="Igarashi K."/>
            <person name="Jurgens J.A."/>
            <person name="Kallen N."/>
            <person name="Kersten P."/>
            <person name="Kohler A."/>
            <person name="Kuees U."/>
            <person name="Kumar T.K.A."/>
            <person name="Kuo A."/>
            <person name="LaButti K."/>
            <person name="Larrondo L.F."/>
            <person name="Lindquist E."/>
            <person name="Ling A."/>
            <person name="Lombard V."/>
            <person name="Lucas S."/>
            <person name="Lundell T."/>
            <person name="Martin R."/>
            <person name="McLaughlin D.J."/>
            <person name="Morgenstern I."/>
            <person name="Morin E."/>
            <person name="Murat C."/>
            <person name="Nagy L.G."/>
            <person name="Nolan M."/>
            <person name="Ohm R.A."/>
            <person name="Patyshakuliyeva A."/>
            <person name="Rokas A."/>
            <person name="Ruiz-Duenas F.J."/>
            <person name="Sabat G."/>
            <person name="Salamov A."/>
            <person name="Samejima M."/>
            <person name="Schmutz J."/>
            <person name="Slot J.C."/>
            <person name="St John F."/>
            <person name="Stenlid J."/>
            <person name="Sun H."/>
            <person name="Sun S."/>
            <person name="Syed K."/>
            <person name="Tsang A."/>
            <person name="Wiebenga A."/>
            <person name="Young D."/>
            <person name="Pisabarro A."/>
            <person name="Eastwood D.C."/>
            <person name="Martin F."/>
            <person name="Cullen D."/>
            <person name="Grigoriev I.V."/>
            <person name="Hibbett D.S."/>
        </authorList>
    </citation>
    <scope>NUCLEOTIDE SEQUENCE [LARGE SCALE GENOMIC DNA]</scope>
    <source>
        <strain evidence="14">RWD-64-598 SS2</strain>
    </source>
</reference>
<dbReference type="Pfam" id="PF04762">
    <property type="entry name" value="Beta-prop_ELP1_1st"/>
    <property type="match status" value="1"/>
</dbReference>
<protein>
    <recommendedName>
        <fullName evidence="5 6">Elongator complex protein 1</fullName>
    </recommendedName>
</protein>
<dbReference type="Pfam" id="PF23797">
    <property type="entry name" value="Beta-prop_ELP1_2nd"/>
    <property type="match status" value="1"/>
</dbReference>
<feature type="domain" description="ELP1 N-terminal second beta-propeller" evidence="9">
    <location>
        <begin position="430"/>
        <end position="726"/>
    </location>
</feature>
<evidence type="ECO:0000256" key="4">
    <source>
        <dbReference type="ARBA" id="ARBA00022694"/>
    </source>
</evidence>
<comment type="function">
    <text evidence="6">Component of the elongator complex which is required for multiple tRNA modifications, including mcm5U (5-methoxycarbonylmethyl uridine), mcm5s2U (5-methoxycarbonylmethyl-2-thiouridine), and ncm5U (5-carbamoylmethyl uridine). The elongator complex catalyzes formation of carboxymethyluridine in the wobble base at position 34 in tRNAs.</text>
</comment>
<dbReference type="Gene3D" id="2.130.10.10">
    <property type="entry name" value="YVTN repeat-like/Quinoprotein amine dehydrogenase"/>
    <property type="match status" value="1"/>
</dbReference>
<evidence type="ECO:0000256" key="6">
    <source>
        <dbReference type="PIRNR" id="PIRNR017233"/>
    </source>
</evidence>
<dbReference type="GO" id="GO:0005634">
    <property type="term" value="C:nucleus"/>
    <property type="evidence" value="ECO:0007669"/>
    <property type="project" value="UniProtKB-SubCell"/>
</dbReference>
<dbReference type="InterPro" id="IPR056165">
    <property type="entry name" value="Beta-prop_ELP1_2nd"/>
</dbReference>
<evidence type="ECO:0000256" key="2">
    <source>
        <dbReference type="ARBA" id="ARBA00006086"/>
    </source>
</evidence>
<feature type="region of interest" description="Disordered" evidence="7">
    <location>
        <begin position="1184"/>
        <end position="1213"/>
    </location>
</feature>
<dbReference type="Proteomes" id="UP000053558">
    <property type="component" value="Unassembled WGS sequence"/>
</dbReference>
<dbReference type="SUPFAM" id="SSF69322">
    <property type="entry name" value="Tricorn protease domain 2"/>
    <property type="match status" value="1"/>
</dbReference>
<feature type="region of interest" description="Disordered" evidence="7">
    <location>
        <begin position="1284"/>
        <end position="1327"/>
    </location>
</feature>
<keyword evidence="14" id="KW-1185">Reference proteome</keyword>
<feature type="compositionally biased region" description="Basic residues" evidence="7">
    <location>
        <begin position="1192"/>
        <end position="1204"/>
    </location>
</feature>
<evidence type="ECO:0000259" key="12">
    <source>
        <dbReference type="Pfam" id="PF23936"/>
    </source>
</evidence>
<evidence type="ECO:0000256" key="7">
    <source>
        <dbReference type="SAM" id="MobiDB-lite"/>
    </source>
</evidence>